<feature type="non-terminal residue" evidence="1">
    <location>
        <position position="137"/>
    </location>
</feature>
<protein>
    <recommendedName>
        <fullName evidence="2">EF-hand domain-containing protein</fullName>
    </recommendedName>
</protein>
<organism evidence="1">
    <name type="scientific">marine sediment metagenome</name>
    <dbReference type="NCBI Taxonomy" id="412755"/>
    <lineage>
        <taxon>unclassified sequences</taxon>
        <taxon>metagenomes</taxon>
        <taxon>ecological metagenomes</taxon>
    </lineage>
</organism>
<evidence type="ECO:0008006" key="2">
    <source>
        <dbReference type="Google" id="ProtNLM"/>
    </source>
</evidence>
<dbReference type="AlphaFoldDB" id="X0Y394"/>
<reference evidence="1" key="1">
    <citation type="journal article" date="2014" name="Front. Microbiol.">
        <title>High frequency of phylogenetically diverse reductive dehalogenase-homologous genes in deep subseafloor sedimentary metagenomes.</title>
        <authorList>
            <person name="Kawai M."/>
            <person name="Futagami T."/>
            <person name="Toyoda A."/>
            <person name="Takaki Y."/>
            <person name="Nishi S."/>
            <person name="Hori S."/>
            <person name="Arai W."/>
            <person name="Tsubouchi T."/>
            <person name="Morono Y."/>
            <person name="Uchiyama I."/>
            <person name="Ito T."/>
            <person name="Fujiyama A."/>
            <person name="Inagaki F."/>
            <person name="Takami H."/>
        </authorList>
    </citation>
    <scope>NUCLEOTIDE SEQUENCE</scope>
    <source>
        <strain evidence="1">Expedition CK06-06</strain>
    </source>
</reference>
<dbReference type="PROSITE" id="PS00018">
    <property type="entry name" value="EF_HAND_1"/>
    <property type="match status" value="1"/>
</dbReference>
<comment type="caution">
    <text evidence="1">The sequence shown here is derived from an EMBL/GenBank/DDBJ whole genome shotgun (WGS) entry which is preliminary data.</text>
</comment>
<evidence type="ECO:0000313" key="1">
    <source>
        <dbReference type="EMBL" id="GAG50344.1"/>
    </source>
</evidence>
<name>X0Y394_9ZZZZ</name>
<accession>X0Y394</accession>
<dbReference type="InterPro" id="IPR018247">
    <property type="entry name" value="EF_Hand_1_Ca_BS"/>
</dbReference>
<sequence length="137" mass="14443">MDLDMDGDVDLADFAVIQTLPMASGASHDCNSNGTPDECEIHQGSTAPGGPFFCEVYCDPDSNSNGVPDECDECLSNAECDDEDPCTENTCVGGNCVFTPFAAPHIENLDVFYADRFADEADPSRSFLASGSPATNA</sequence>
<dbReference type="EMBL" id="BARS01057316">
    <property type="protein sequence ID" value="GAG50344.1"/>
    <property type="molecule type" value="Genomic_DNA"/>
</dbReference>
<gene>
    <name evidence="1" type="ORF">S01H1_84081</name>
</gene>
<proteinExistence type="predicted"/>